<accession>A0A401ILF9</accession>
<evidence type="ECO:0000313" key="3">
    <source>
        <dbReference type="Proteomes" id="UP000287247"/>
    </source>
</evidence>
<dbReference type="AlphaFoldDB" id="A0A401ILF9"/>
<evidence type="ECO:0000256" key="1">
    <source>
        <dbReference type="SAM" id="MobiDB-lite"/>
    </source>
</evidence>
<protein>
    <submittedName>
        <fullName evidence="2">Chromosome segregation protein SMC</fullName>
    </submittedName>
</protein>
<feature type="region of interest" description="Disordered" evidence="1">
    <location>
        <begin position="123"/>
        <end position="148"/>
    </location>
</feature>
<keyword evidence="3" id="KW-1185">Reference proteome</keyword>
<feature type="compositionally biased region" description="Polar residues" evidence="1">
    <location>
        <begin position="72"/>
        <end position="81"/>
    </location>
</feature>
<gene>
    <name evidence="2" type="ORF">AsFPU1_3519</name>
</gene>
<dbReference type="EMBL" id="BDQK01000015">
    <property type="protein sequence ID" value="GBF82093.1"/>
    <property type="molecule type" value="Genomic_DNA"/>
</dbReference>
<feature type="region of interest" description="Disordered" evidence="1">
    <location>
        <begin position="55"/>
        <end position="81"/>
    </location>
</feature>
<comment type="caution">
    <text evidence="2">The sequence shown here is derived from an EMBL/GenBank/DDBJ whole genome shotgun (WGS) entry which is preliminary data.</text>
</comment>
<feature type="compositionally biased region" description="Basic and acidic residues" evidence="1">
    <location>
        <begin position="55"/>
        <end position="66"/>
    </location>
</feature>
<evidence type="ECO:0000313" key="2">
    <source>
        <dbReference type="EMBL" id="GBF82093.1"/>
    </source>
</evidence>
<organism evidence="2 3">
    <name type="scientific">Aphanothece sacrum FPU1</name>
    <dbReference type="NCBI Taxonomy" id="1920663"/>
    <lineage>
        <taxon>Bacteria</taxon>
        <taxon>Bacillati</taxon>
        <taxon>Cyanobacteriota</taxon>
        <taxon>Cyanophyceae</taxon>
        <taxon>Oscillatoriophycideae</taxon>
        <taxon>Chroococcales</taxon>
        <taxon>Aphanothecaceae</taxon>
        <taxon>Aphanothece</taxon>
    </lineage>
</organism>
<dbReference type="RefSeq" id="WP_124974406.1">
    <property type="nucleotide sequence ID" value="NZ_BDQK01000015.1"/>
</dbReference>
<feature type="compositionally biased region" description="Pro residues" evidence="1">
    <location>
        <begin position="139"/>
        <end position="148"/>
    </location>
</feature>
<feature type="compositionally biased region" description="Polar residues" evidence="1">
    <location>
        <begin position="123"/>
        <end position="136"/>
    </location>
</feature>
<sequence>MNVGENAVNQAAIAREQVNQQIKNHRELIAAARKQVQELVNMQVTVAKEEHRKLAEEAAREAERARIAAQEQTGNTSPDSQNQLVQLIKLLSKGTRVNEEEVAQQTIEVTEAASRVLDKVAQVFNTPSQESNSMENSLEPPPPSSQYH</sequence>
<proteinExistence type="predicted"/>
<reference evidence="3" key="1">
    <citation type="submission" date="2017-05" db="EMBL/GenBank/DDBJ databases">
        <title>Physiological properties and genetic analysis related to exopolysaccharide production of fresh-water unicellular cyanobacterium Aphanothece sacrum, Suizenji Nori, that has been cultured as a food source in Japan.</title>
        <authorList>
            <person name="Kanesaki Y."/>
            <person name="Yoshikawa S."/>
            <person name="Ohki K."/>
        </authorList>
    </citation>
    <scope>NUCLEOTIDE SEQUENCE [LARGE SCALE GENOMIC DNA]</scope>
    <source>
        <strain evidence="3">FPU1</strain>
    </source>
</reference>
<name>A0A401ILF9_APHSA</name>
<dbReference type="Proteomes" id="UP000287247">
    <property type="component" value="Unassembled WGS sequence"/>
</dbReference>